<dbReference type="SUPFAM" id="SSF53254">
    <property type="entry name" value="Phosphoglycerate mutase-like"/>
    <property type="match status" value="1"/>
</dbReference>
<proteinExistence type="predicted"/>
<keyword evidence="2" id="KW-1185">Reference proteome</keyword>
<organism evidence="1 2">
    <name type="scientific">Anaeromyxobacter dehalogenans (strain ATCC BAA-258 / DSM 21875 / 2CP-1)</name>
    <dbReference type="NCBI Taxonomy" id="455488"/>
    <lineage>
        <taxon>Bacteria</taxon>
        <taxon>Pseudomonadati</taxon>
        <taxon>Myxococcota</taxon>
        <taxon>Myxococcia</taxon>
        <taxon>Myxococcales</taxon>
        <taxon>Cystobacterineae</taxon>
        <taxon>Anaeromyxobacteraceae</taxon>
        <taxon>Anaeromyxobacter</taxon>
    </lineage>
</organism>
<dbReference type="CDD" id="cd07067">
    <property type="entry name" value="HP_PGM_like"/>
    <property type="match status" value="1"/>
</dbReference>
<dbReference type="InterPro" id="IPR029033">
    <property type="entry name" value="His_PPase_superfam"/>
</dbReference>
<dbReference type="EMBL" id="CP001359">
    <property type="protein sequence ID" value="ACL63673.1"/>
    <property type="molecule type" value="Genomic_DNA"/>
</dbReference>
<evidence type="ECO:0000313" key="2">
    <source>
        <dbReference type="Proteomes" id="UP000007089"/>
    </source>
</evidence>
<dbReference type="Gene3D" id="3.40.50.1240">
    <property type="entry name" value="Phosphoglycerate mutase-like"/>
    <property type="match status" value="1"/>
</dbReference>
<dbReference type="Proteomes" id="UP000007089">
    <property type="component" value="Chromosome"/>
</dbReference>
<sequence>MPPIRVYLVRHAKAEARAGDDADRRLTPDGRDGFAALVARLRGRLAIRGVIASPYARARETAELLAAATGAPLEVDPRLAAGACGGAELLALARAAGDGAALVGHNPEVAEAVALAAGRGLEVRPGTIAAVDLGAGSAALAWLEAP</sequence>
<reference evidence="1" key="1">
    <citation type="submission" date="2009-01" db="EMBL/GenBank/DDBJ databases">
        <title>Complete sequence of Anaeromyxobacter dehalogenans 2CP-1.</title>
        <authorList>
            <consortium name="US DOE Joint Genome Institute"/>
            <person name="Lucas S."/>
            <person name="Copeland A."/>
            <person name="Lapidus A."/>
            <person name="Glavina del Rio T."/>
            <person name="Dalin E."/>
            <person name="Tice H."/>
            <person name="Bruce D."/>
            <person name="Goodwin L."/>
            <person name="Pitluck S."/>
            <person name="Saunders E."/>
            <person name="Brettin T."/>
            <person name="Detter J.C."/>
            <person name="Han C."/>
            <person name="Larimer F."/>
            <person name="Land M."/>
            <person name="Hauser L."/>
            <person name="Kyrpides N."/>
            <person name="Ovchinnikova G."/>
            <person name="Beliaev A.S."/>
            <person name="Richardson P."/>
        </authorList>
    </citation>
    <scope>NUCLEOTIDE SEQUENCE</scope>
    <source>
        <strain evidence="1">2CP-1</strain>
    </source>
</reference>
<dbReference type="Pfam" id="PF00300">
    <property type="entry name" value="His_Phos_1"/>
    <property type="match status" value="1"/>
</dbReference>
<dbReference type="SMART" id="SM00855">
    <property type="entry name" value="PGAM"/>
    <property type="match status" value="1"/>
</dbReference>
<protein>
    <submittedName>
        <fullName evidence="1">Phosphohistidine phosphatase, SixA</fullName>
    </submittedName>
</protein>
<gene>
    <name evidence="1" type="ordered locus">A2cp1_0314</name>
</gene>
<name>B8J9X0_ANAD2</name>
<dbReference type="RefSeq" id="WP_012631729.1">
    <property type="nucleotide sequence ID" value="NC_011891.1"/>
</dbReference>
<accession>B8J9X0</accession>
<evidence type="ECO:0000313" key="1">
    <source>
        <dbReference type="EMBL" id="ACL63673.1"/>
    </source>
</evidence>
<dbReference type="InterPro" id="IPR013078">
    <property type="entry name" value="His_Pase_superF_clade-1"/>
</dbReference>
<dbReference type="AlphaFoldDB" id="B8J9X0"/>
<dbReference type="KEGG" id="acp:A2cp1_0314"/>
<dbReference type="HOGENOM" id="CLU_084603_3_3_7"/>